<evidence type="ECO:0000313" key="3">
    <source>
        <dbReference type="Proteomes" id="UP000315303"/>
    </source>
</evidence>
<dbReference type="OrthoDB" id="9797352at2"/>
<dbReference type="Gene3D" id="3.30.110.40">
    <property type="entry name" value="TusA-like domain"/>
    <property type="match status" value="1"/>
</dbReference>
<feature type="domain" description="UPF0033" evidence="1">
    <location>
        <begin position="5"/>
        <end position="71"/>
    </location>
</feature>
<evidence type="ECO:0000259" key="1">
    <source>
        <dbReference type="Pfam" id="PF01206"/>
    </source>
</evidence>
<keyword evidence="2" id="KW-0808">Transferase</keyword>
<dbReference type="SUPFAM" id="SSF64307">
    <property type="entry name" value="SirA-like"/>
    <property type="match status" value="1"/>
</dbReference>
<dbReference type="InterPro" id="IPR001455">
    <property type="entry name" value="TusA-like"/>
</dbReference>
<proteinExistence type="predicted"/>
<evidence type="ECO:0000313" key="2">
    <source>
        <dbReference type="EMBL" id="TPH16432.1"/>
    </source>
</evidence>
<protein>
    <submittedName>
        <fullName evidence="2">Sulfurtransferase TusA family protein</fullName>
    </submittedName>
</protein>
<dbReference type="CDD" id="cd00291">
    <property type="entry name" value="SirA_YedF_YeeD"/>
    <property type="match status" value="1"/>
</dbReference>
<sequence>MIYKYDGTQEKCPVPLVNMRLILKQMQAGDLCVVRINDLGSVSDIPKFLTKQGYCYSQQTMANGIIEISIENNKID</sequence>
<dbReference type="Proteomes" id="UP000315303">
    <property type="component" value="Unassembled WGS sequence"/>
</dbReference>
<comment type="caution">
    <text evidence="2">The sequence shown here is derived from an EMBL/GenBank/DDBJ whole genome shotgun (WGS) entry which is preliminary data.</text>
</comment>
<dbReference type="EMBL" id="SAWY01000013">
    <property type="protein sequence ID" value="TPH16432.1"/>
    <property type="molecule type" value="Genomic_DNA"/>
</dbReference>
<dbReference type="InterPro" id="IPR036868">
    <property type="entry name" value="TusA-like_sf"/>
</dbReference>
<organism evidence="2 3">
    <name type="scientific">Litorilituus lipolyticus</name>
    <dbReference type="NCBI Taxonomy" id="2491017"/>
    <lineage>
        <taxon>Bacteria</taxon>
        <taxon>Pseudomonadati</taxon>
        <taxon>Pseudomonadota</taxon>
        <taxon>Gammaproteobacteria</taxon>
        <taxon>Alteromonadales</taxon>
        <taxon>Colwelliaceae</taxon>
        <taxon>Litorilituus</taxon>
    </lineage>
</organism>
<name>A0A502KXV6_9GAMM</name>
<dbReference type="Pfam" id="PF01206">
    <property type="entry name" value="TusA"/>
    <property type="match status" value="1"/>
</dbReference>
<dbReference type="GO" id="GO:0016740">
    <property type="term" value="F:transferase activity"/>
    <property type="evidence" value="ECO:0007669"/>
    <property type="project" value="UniProtKB-KW"/>
</dbReference>
<gene>
    <name evidence="2" type="ORF">EPA86_06755</name>
</gene>
<dbReference type="AlphaFoldDB" id="A0A502KXV6"/>
<reference evidence="2 3" key="1">
    <citation type="submission" date="2019-01" db="EMBL/GenBank/DDBJ databases">
        <title>Litorilituus lipolytica sp. nov., isolated from intertidal sand of the Yellow Sea in China.</title>
        <authorList>
            <person name="Liu A."/>
        </authorList>
    </citation>
    <scope>NUCLEOTIDE SEQUENCE [LARGE SCALE GENOMIC DNA]</scope>
    <source>
        <strain evidence="2 3">RZ04</strain>
    </source>
</reference>
<dbReference type="RefSeq" id="WP_140602668.1">
    <property type="nucleotide sequence ID" value="NZ_SAWY01000013.1"/>
</dbReference>
<accession>A0A502KXV6</accession>
<keyword evidence="3" id="KW-1185">Reference proteome</keyword>